<dbReference type="RefSeq" id="XP_007387601.1">
    <property type="nucleotide sequence ID" value="XM_007387539.1"/>
</dbReference>
<evidence type="ECO:0000313" key="1">
    <source>
        <dbReference type="EMBL" id="EIN05198.1"/>
    </source>
</evidence>
<name>R7S4N6_PUNST</name>
<dbReference type="eggNOG" id="ENOG502SRRV">
    <property type="taxonomic scope" value="Eukaryota"/>
</dbReference>
<dbReference type="HOGENOM" id="CLU_1830033_0_0_1"/>
<sequence length="141" mass="15078">ITYPNSTQPWVNGQTNHVSWVKGLLDGVHGFDIELARLSTDSLIFLASNVPTNKNFGLNVFLQDVPAADDYFLVFLNSTHGVTYVVSDRFTILDASSSSSALSPLTTAATITISGGPNPTAQFVTTFPASAASRVELGARW</sequence>
<organism evidence="1 2">
    <name type="scientific">Punctularia strigosozonata (strain HHB-11173)</name>
    <name type="common">White-rot fungus</name>
    <dbReference type="NCBI Taxonomy" id="741275"/>
    <lineage>
        <taxon>Eukaryota</taxon>
        <taxon>Fungi</taxon>
        <taxon>Dikarya</taxon>
        <taxon>Basidiomycota</taxon>
        <taxon>Agaricomycotina</taxon>
        <taxon>Agaricomycetes</taxon>
        <taxon>Corticiales</taxon>
        <taxon>Punctulariaceae</taxon>
        <taxon>Punctularia</taxon>
    </lineage>
</organism>
<accession>R7S4N6</accession>
<feature type="non-terminal residue" evidence="1">
    <location>
        <position position="141"/>
    </location>
</feature>
<dbReference type="AlphaFoldDB" id="R7S4N6"/>
<reference evidence="2" key="1">
    <citation type="journal article" date="2012" name="Science">
        <title>The Paleozoic origin of enzymatic lignin decomposition reconstructed from 31 fungal genomes.</title>
        <authorList>
            <person name="Floudas D."/>
            <person name="Binder M."/>
            <person name="Riley R."/>
            <person name="Barry K."/>
            <person name="Blanchette R.A."/>
            <person name="Henrissat B."/>
            <person name="Martinez A.T."/>
            <person name="Otillar R."/>
            <person name="Spatafora J.W."/>
            <person name="Yadav J.S."/>
            <person name="Aerts A."/>
            <person name="Benoit I."/>
            <person name="Boyd A."/>
            <person name="Carlson A."/>
            <person name="Copeland A."/>
            <person name="Coutinho P.M."/>
            <person name="de Vries R.P."/>
            <person name="Ferreira P."/>
            <person name="Findley K."/>
            <person name="Foster B."/>
            <person name="Gaskell J."/>
            <person name="Glotzer D."/>
            <person name="Gorecki P."/>
            <person name="Heitman J."/>
            <person name="Hesse C."/>
            <person name="Hori C."/>
            <person name="Igarashi K."/>
            <person name="Jurgens J.A."/>
            <person name="Kallen N."/>
            <person name="Kersten P."/>
            <person name="Kohler A."/>
            <person name="Kuees U."/>
            <person name="Kumar T.K.A."/>
            <person name="Kuo A."/>
            <person name="LaButti K."/>
            <person name="Larrondo L.F."/>
            <person name="Lindquist E."/>
            <person name="Ling A."/>
            <person name="Lombard V."/>
            <person name="Lucas S."/>
            <person name="Lundell T."/>
            <person name="Martin R."/>
            <person name="McLaughlin D.J."/>
            <person name="Morgenstern I."/>
            <person name="Morin E."/>
            <person name="Murat C."/>
            <person name="Nagy L.G."/>
            <person name="Nolan M."/>
            <person name="Ohm R.A."/>
            <person name="Patyshakuliyeva A."/>
            <person name="Rokas A."/>
            <person name="Ruiz-Duenas F.J."/>
            <person name="Sabat G."/>
            <person name="Salamov A."/>
            <person name="Samejima M."/>
            <person name="Schmutz J."/>
            <person name="Slot J.C."/>
            <person name="St John F."/>
            <person name="Stenlid J."/>
            <person name="Sun H."/>
            <person name="Sun S."/>
            <person name="Syed K."/>
            <person name="Tsang A."/>
            <person name="Wiebenga A."/>
            <person name="Young D."/>
            <person name="Pisabarro A."/>
            <person name="Eastwood D.C."/>
            <person name="Martin F."/>
            <person name="Cullen D."/>
            <person name="Grigoriev I.V."/>
            <person name="Hibbett D.S."/>
        </authorList>
    </citation>
    <scope>NUCLEOTIDE SEQUENCE [LARGE SCALE GENOMIC DNA]</scope>
    <source>
        <strain evidence="2">HHB-11173 SS5</strain>
    </source>
</reference>
<evidence type="ECO:0000313" key="2">
    <source>
        <dbReference type="Proteomes" id="UP000054196"/>
    </source>
</evidence>
<dbReference type="GeneID" id="18882327"/>
<proteinExistence type="predicted"/>
<dbReference type="KEGG" id="psq:PUNSTDRAFT_38421"/>
<keyword evidence="2" id="KW-1185">Reference proteome</keyword>
<feature type="non-terminal residue" evidence="1">
    <location>
        <position position="1"/>
    </location>
</feature>
<dbReference type="Proteomes" id="UP000054196">
    <property type="component" value="Unassembled WGS sequence"/>
</dbReference>
<gene>
    <name evidence="1" type="ORF">PUNSTDRAFT_38421</name>
</gene>
<protein>
    <submittedName>
        <fullName evidence="1">Uncharacterized protein</fullName>
    </submittedName>
</protein>
<dbReference type="EMBL" id="JH687551">
    <property type="protein sequence ID" value="EIN05198.1"/>
    <property type="molecule type" value="Genomic_DNA"/>
</dbReference>
<dbReference type="OrthoDB" id="2581067at2759"/>